<evidence type="ECO:0000259" key="2">
    <source>
        <dbReference type="Pfam" id="PF13843"/>
    </source>
</evidence>
<evidence type="ECO:0000313" key="4">
    <source>
        <dbReference type="Proteomes" id="UP000663860"/>
    </source>
</evidence>
<dbReference type="PANTHER" id="PTHR46599">
    <property type="entry name" value="PIGGYBAC TRANSPOSABLE ELEMENT-DERIVED PROTEIN 4"/>
    <property type="match status" value="1"/>
</dbReference>
<protein>
    <recommendedName>
        <fullName evidence="2">PiggyBac transposable element-derived protein domain-containing protein</fullName>
    </recommendedName>
</protein>
<feature type="region of interest" description="Disordered" evidence="1">
    <location>
        <begin position="1"/>
        <end position="33"/>
    </location>
</feature>
<reference evidence="3" key="1">
    <citation type="submission" date="2021-02" db="EMBL/GenBank/DDBJ databases">
        <authorList>
            <person name="Nowell W R."/>
        </authorList>
    </citation>
    <scope>NUCLEOTIDE SEQUENCE</scope>
</reference>
<name>A0A814BWC9_9BILA</name>
<evidence type="ECO:0000256" key="1">
    <source>
        <dbReference type="SAM" id="MobiDB-lite"/>
    </source>
</evidence>
<proteinExistence type="predicted"/>
<sequence length="282" mass="32832">MDSDSDEALSDENESTISSEELDNTSSEDNESLIEELDQTSMYDWEWEDDNSSFATDFNYFDRHASENDLIQPIDSFFKFISPDVIELITDQTNIYGKQRYVEKGEDVTNWKEVDENQIHAFLGTLLIMGFHKLPRMRDYWSQDRNLFTPAVANIMTRNDFQRLFSNMHLADNSKMPSKNSANYNKLYKLRRNKISATGTIRSDRKYFPTELKKGEKLERGDYRYLTSNGVSVIKWMDKKEVLIASNYFDPAVEGEVSRRDKDGSRKQISCPLAIVHQRETG</sequence>
<dbReference type="AlphaFoldDB" id="A0A814BWC9"/>
<feature type="domain" description="PiggyBac transposable element-derived protein" evidence="2">
    <location>
        <begin position="73"/>
        <end position="184"/>
    </location>
</feature>
<dbReference type="Proteomes" id="UP000663860">
    <property type="component" value="Unassembled WGS sequence"/>
</dbReference>
<dbReference type="InterPro" id="IPR029526">
    <property type="entry name" value="PGBD"/>
</dbReference>
<gene>
    <name evidence="3" type="ORF">IZO911_LOCUS14136</name>
</gene>
<dbReference type="PANTHER" id="PTHR46599:SF3">
    <property type="entry name" value="PIGGYBAC TRANSPOSABLE ELEMENT-DERIVED PROTEIN 4"/>
    <property type="match status" value="1"/>
</dbReference>
<dbReference type="EMBL" id="CAJNOE010000116">
    <property type="protein sequence ID" value="CAF0935654.1"/>
    <property type="molecule type" value="Genomic_DNA"/>
</dbReference>
<comment type="caution">
    <text evidence="3">The sequence shown here is derived from an EMBL/GenBank/DDBJ whole genome shotgun (WGS) entry which is preliminary data.</text>
</comment>
<evidence type="ECO:0000313" key="3">
    <source>
        <dbReference type="EMBL" id="CAF0935654.1"/>
    </source>
</evidence>
<organism evidence="3 4">
    <name type="scientific">Adineta steineri</name>
    <dbReference type="NCBI Taxonomy" id="433720"/>
    <lineage>
        <taxon>Eukaryota</taxon>
        <taxon>Metazoa</taxon>
        <taxon>Spiralia</taxon>
        <taxon>Gnathifera</taxon>
        <taxon>Rotifera</taxon>
        <taxon>Eurotatoria</taxon>
        <taxon>Bdelloidea</taxon>
        <taxon>Adinetida</taxon>
        <taxon>Adinetidae</taxon>
        <taxon>Adineta</taxon>
    </lineage>
</organism>
<accession>A0A814BWC9</accession>
<dbReference type="Pfam" id="PF13843">
    <property type="entry name" value="DDE_Tnp_1_7"/>
    <property type="match status" value="1"/>
</dbReference>